<dbReference type="InterPro" id="IPR004276">
    <property type="entry name" value="GlycoTrans_28_N"/>
</dbReference>
<evidence type="ECO:0000259" key="7">
    <source>
        <dbReference type="Pfam" id="PF04082"/>
    </source>
</evidence>
<feature type="transmembrane region" description="Helical" evidence="5">
    <location>
        <begin position="1522"/>
        <end position="1547"/>
    </location>
</feature>
<dbReference type="Gene3D" id="3.40.50.2000">
    <property type="entry name" value="Glycogen Phosphorylase B"/>
    <property type="match status" value="2"/>
</dbReference>
<evidence type="ECO:0000259" key="8">
    <source>
        <dbReference type="Pfam" id="PF06722"/>
    </source>
</evidence>
<dbReference type="Pfam" id="PF03033">
    <property type="entry name" value="Glyco_transf_28"/>
    <property type="match status" value="1"/>
</dbReference>
<evidence type="ECO:0000313" key="9">
    <source>
        <dbReference type="EMBL" id="EON68304.1"/>
    </source>
</evidence>
<evidence type="ECO:0000256" key="2">
    <source>
        <dbReference type="ARBA" id="ARBA00022723"/>
    </source>
</evidence>
<name>R7Z2Q0_CONA1</name>
<dbReference type="CDD" id="cd03784">
    <property type="entry name" value="GT1_Gtf-like"/>
    <property type="match status" value="1"/>
</dbReference>
<feature type="domain" description="Erythromycin biosynthesis protein CIII-like C-terminal" evidence="8">
    <location>
        <begin position="466"/>
        <end position="554"/>
    </location>
</feature>
<gene>
    <name evidence="9" type="ORF">W97_07562</name>
</gene>
<feature type="region of interest" description="Disordered" evidence="4">
    <location>
        <begin position="997"/>
        <end position="1035"/>
    </location>
</feature>
<reference evidence="10" key="1">
    <citation type="submission" date="2012-06" db="EMBL/GenBank/DDBJ databases">
        <title>The genome sequence of Coniosporium apollinis CBS 100218.</title>
        <authorList>
            <consortium name="The Broad Institute Genome Sequencing Platform"/>
            <person name="Cuomo C."/>
            <person name="Gorbushina A."/>
            <person name="Noack S."/>
            <person name="Walker B."/>
            <person name="Young S.K."/>
            <person name="Zeng Q."/>
            <person name="Gargeya S."/>
            <person name="Fitzgerald M."/>
            <person name="Haas B."/>
            <person name="Abouelleil A."/>
            <person name="Alvarado L."/>
            <person name="Arachchi H.M."/>
            <person name="Berlin A.M."/>
            <person name="Chapman S.B."/>
            <person name="Goldberg J."/>
            <person name="Griggs A."/>
            <person name="Gujja S."/>
            <person name="Hansen M."/>
            <person name="Howarth C."/>
            <person name="Imamovic A."/>
            <person name="Larimer J."/>
            <person name="McCowan C."/>
            <person name="Montmayeur A."/>
            <person name="Murphy C."/>
            <person name="Neiman D."/>
            <person name="Pearson M."/>
            <person name="Priest M."/>
            <person name="Roberts A."/>
            <person name="Saif S."/>
            <person name="Shea T."/>
            <person name="Sisk P."/>
            <person name="Sykes S."/>
            <person name="Wortman J."/>
            <person name="Nusbaum C."/>
            <person name="Birren B."/>
        </authorList>
    </citation>
    <scope>NUCLEOTIDE SEQUENCE [LARGE SCALE GENOMIC DNA]</scope>
    <source>
        <strain evidence="10">CBS 100218</strain>
    </source>
</reference>
<proteinExistence type="predicted"/>
<dbReference type="SUPFAM" id="SSF53756">
    <property type="entry name" value="UDP-Glycosyltransferase/glycogen phosphorylase"/>
    <property type="match status" value="1"/>
</dbReference>
<sequence length="1649" mass="180566">MYLGASYIMTLASQSIRYAPDSRNATWVTEGGSSARHHIEGEAPKGQIQQMEILSIGSGDDKLATDPPPAYAASPQGHEIDRDGLHANARPASNGRVDIKINTTAGRVSKLWASSLEIDPDTGHDASSRASDSDTVAAPRMNIVMQIVGSRGDVQPFISLGLALSQYGHRVRIATHPVFRDLVEGQKLEFFSIGGDPAELMSFMVKNRGIVPNFEAIRKGEVQRRRKEIRDVMQRCYSSCFEAGDGMSADNLATVEPSAIPRVEPRPFVADAIIANPPSFAHVHCAEKLGIPLHLMFTMPWSPTRSFPHPLANITSSNTDISMTNYLSYVLMDTMTWQGLGDVINRFRHKILGLRPVDPSWAPGMIPRLRIPFTYCWSPALIPKPRDWGSNISVVGYCFLPLRSNYTPSPDLVSFLENGPPPIYIGFGSIVVEDPEGLTAKLFEAIRLAGVRAIVSKGWGDLGSSVIATPPDAFMLDNCPHDWLFERVSCVVHHGGAGTTAAGIAAGKPTIVVPFFGDQPFWGEMIAQAGAGPHPIPFRHLGSYNLAAAIKSALAPEVSKKAQALGCRISEEQGHMAGVRSFHQRLPLETMRCSLAPDRVAVWRLERTDVRLSALAATVLRKRGSIDFSKLQPYVSEFVLVLIANISRMRTCEINLDHGPWEPVSGGGLAIAHLFYDVFKGIGEMGSGFTGTLGRPYTRTAQPSTEAYGGAAEPSISHTQVQVPFPSAKDAVLGFGPIKGTGRMMKAIARAPMAFTVALAQGSHNAPRLWGDTTVRPTEKITGLGSGLKAAGKEFVLSTYDGISGLVMQPVIGGREDGVLGAAEGFAKGIIGLPVKFLAAASAVVGYPMKGIDAEVSKLFRATESEAIRVSRLVMGEMDYEAADETEKKRVIECDGRRPKCGHCLAKNLDCQYEAGKDKRKIPLRKVVEVCTERIRQLEDHIIALGAEVPRPLSVQDETLLAEIRNGMAPGRSGEVASPTQDQNLFHSAQEANTAASPLGNALSGSFDNVPPATRNDEGVWDSGQDSSPQWPPTAARAEAPFNVDFEMPFLADYPMSVTDAFDWPWNESQADAFLQSVPAADPAFVEMPQDAINASSSSWDVLNDDVRASTDDDSEDEIIEQLSLRLGDLFLVDDDTFRYLGATSNMTLAQNWSFRDVMAQQRPRKQSTDSATVPALDEVLDNHLEHLYFRWQNPFLHIVDREVFVDSRTRANMGQPNNFYSDALKYAIAAIATIVDARTFAESPAAVSQKYADYAISLLESEYDCPSIATVQTLAILSCYEATRTHDTRGWLYAGMASRLAFDLGLHINTTAHVNAGKMTKEVARAREATFRGTYVVNQLWTFYLGRPLHEPTGGLLSRPVQSVQQETPHPVWAPYRRATRMADVPIPDCPSTLFSHYLSTLCSEISSLALTLLVPSRGVSNDELMESAQKTFHALQRWKSTLPPQLRFDASHHQEIPTPHILLLHIQYHAFIIILHRPFVSKHENQPYPPRGEGPFHARNMCVESATEIAKIMMMYETQYSLSIAATPVVHAVFTAALILVYATISETNRERHTKLLNHLSTCCRALSELGHRYNNAARALDALLAIKRHWQGILLVGAGRKRSSSAHTNQEAAALRKKWKRDAHPFSTLSPGATAGNVQHHLTENA</sequence>
<protein>
    <recommendedName>
        <fullName evidence="11">Transcription factor domain-containing protein</fullName>
    </recommendedName>
</protein>
<organism evidence="9 10">
    <name type="scientific">Coniosporium apollinis (strain CBS 100218)</name>
    <name type="common">Rock-inhabiting black yeast</name>
    <dbReference type="NCBI Taxonomy" id="1168221"/>
    <lineage>
        <taxon>Eukaryota</taxon>
        <taxon>Fungi</taxon>
        <taxon>Dikarya</taxon>
        <taxon>Ascomycota</taxon>
        <taxon>Pezizomycotina</taxon>
        <taxon>Dothideomycetes</taxon>
        <taxon>Dothideomycetes incertae sedis</taxon>
        <taxon>Coniosporium</taxon>
    </lineage>
</organism>
<dbReference type="GO" id="GO:0008270">
    <property type="term" value="F:zinc ion binding"/>
    <property type="evidence" value="ECO:0007669"/>
    <property type="project" value="InterPro"/>
</dbReference>
<feature type="region of interest" description="Disordered" evidence="4">
    <location>
        <begin position="1629"/>
        <end position="1649"/>
    </location>
</feature>
<evidence type="ECO:0000259" key="6">
    <source>
        <dbReference type="Pfam" id="PF03033"/>
    </source>
</evidence>
<dbReference type="InterPro" id="IPR010610">
    <property type="entry name" value="EryCIII-like_C"/>
</dbReference>
<dbReference type="InterPro" id="IPR002213">
    <property type="entry name" value="UDP_glucos_trans"/>
</dbReference>
<keyword evidence="2" id="KW-0479">Metal-binding</keyword>
<feature type="domain" description="Glycosyltransferase family 28 N-terminal" evidence="6">
    <location>
        <begin position="143"/>
        <end position="220"/>
    </location>
</feature>
<dbReference type="OrthoDB" id="3892660at2759"/>
<dbReference type="GO" id="GO:0006351">
    <property type="term" value="P:DNA-templated transcription"/>
    <property type="evidence" value="ECO:0007669"/>
    <property type="project" value="InterPro"/>
</dbReference>
<dbReference type="HOGENOM" id="CLU_242535_0_0_1"/>
<dbReference type="PANTHER" id="PTHR48050">
    <property type="entry name" value="STEROL 3-BETA-GLUCOSYLTRANSFERASE"/>
    <property type="match status" value="1"/>
</dbReference>
<dbReference type="STRING" id="1168221.R7Z2Q0"/>
<keyword evidence="3" id="KW-0539">Nucleus</keyword>
<keyword evidence="5" id="KW-1133">Transmembrane helix</keyword>
<dbReference type="InterPro" id="IPR001138">
    <property type="entry name" value="Zn2Cys6_DnaBD"/>
</dbReference>
<dbReference type="FunFam" id="3.40.50.2000:FF:000009">
    <property type="entry name" value="Sterol 3-beta-glucosyltransferase UGT80A2"/>
    <property type="match status" value="1"/>
</dbReference>
<dbReference type="Gene3D" id="4.10.240.10">
    <property type="entry name" value="Zn(2)-C6 fungal-type DNA-binding domain"/>
    <property type="match status" value="1"/>
</dbReference>
<dbReference type="CDD" id="cd12148">
    <property type="entry name" value="fungal_TF_MHR"/>
    <property type="match status" value="1"/>
</dbReference>
<keyword evidence="5" id="KW-0812">Transmembrane</keyword>
<evidence type="ECO:0000256" key="4">
    <source>
        <dbReference type="SAM" id="MobiDB-lite"/>
    </source>
</evidence>
<dbReference type="Pfam" id="PF06722">
    <property type="entry name" value="EryCIII-like_C"/>
    <property type="match status" value="1"/>
</dbReference>
<feature type="domain" description="Xylanolytic transcriptional activator regulatory" evidence="7">
    <location>
        <begin position="1188"/>
        <end position="1441"/>
    </location>
</feature>
<dbReference type="PANTHER" id="PTHR48050:SF13">
    <property type="entry name" value="STEROL 3-BETA-GLUCOSYLTRANSFERASE UGT80A2"/>
    <property type="match status" value="1"/>
</dbReference>
<dbReference type="RefSeq" id="XP_007783621.1">
    <property type="nucleotide sequence ID" value="XM_007785431.1"/>
</dbReference>
<dbReference type="eggNOG" id="KOG1192">
    <property type="taxonomic scope" value="Eukaryota"/>
</dbReference>
<dbReference type="GeneID" id="19904873"/>
<dbReference type="GO" id="GO:0016906">
    <property type="term" value="F:sterol 3-beta-glucosyltransferase activity"/>
    <property type="evidence" value="ECO:0007669"/>
    <property type="project" value="UniProtKB-ARBA"/>
</dbReference>
<dbReference type="GO" id="GO:0003677">
    <property type="term" value="F:DNA binding"/>
    <property type="evidence" value="ECO:0007669"/>
    <property type="project" value="InterPro"/>
</dbReference>
<keyword evidence="10" id="KW-1185">Reference proteome</keyword>
<keyword evidence="5" id="KW-0472">Membrane</keyword>
<evidence type="ECO:0000256" key="3">
    <source>
        <dbReference type="ARBA" id="ARBA00023242"/>
    </source>
</evidence>
<keyword evidence="1" id="KW-0808">Transferase</keyword>
<dbReference type="Proteomes" id="UP000016924">
    <property type="component" value="Unassembled WGS sequence"/>
</dbReference>
<accession>R7Z2Q0</accession>
<dbReference type="FunFam" id="3.40.50.2000:FF:000100">
    <property type="entry name" value="Glycosyltransferase family 1 protein"/>
    <property type="match status" value="1"/>
</dbReference>
<evidence type="ECO:0008006" key="11">
    <source>
        <dbReference type="Google" id="ProtNLM"/>
    </source>
</evidence>
<evidence type="ECO:0000256" key="5">
    <source>
        <dbReference type="SAM" id="Phobius"/>
    </source>
</evidence>
<dbReference type="InterPro" id="IPR007219">
    <property type="entry name" value="XnlR_reg_dom"/>
</dbReference>
<dbReference type="InterPro" id="IPR050426">
    <property type="entry name" value="Glycosyltransferase_28"/>
</dbReference>
<dbReference type="Pfam" id="PF04082">
    <property type="entry name" value="Fungal_trans"/>
    <property type="match status" value="1"/>
</dbReference>
<dbReference type="CDD" id="cd00067">
    <property type="entry name" value="GAL4"/>
    <property type="match status" value="1"/>
</dbReference>
<dbReference type="InterPro" id="IPR036864">
    <property type="entry name" value="Zn2-C6_fun-type_DNA-bd_sf"/>
</dbReference>
<dbReference type="GO" id="GO:0005975">
    <property type="term" value="P:carbohydrate metabolic process"/>
    <property type="evidence" value="ECO:0007669"/>
    <property type="project" value="InterPro"/>
</dbReference>
<dbReference type="EMBL" id="JH767595">
    <property type="protein sequence ID" value="EON68304.1"/>
    <property type="molecule type" value="Genomic_DNA"/>
</dbReference>
<evidence type="ECO:0000256" key="1">
    <source>
        <dbReference type="ARBA" id="ARBA00022679"/>
    </source>
</evidence>
<dbReference type="GO" id="GO:0000981">
    <property type="term" value="F:DNA-binding transcription factor activity, RNA polymerase II-specific"/>
    <property type="evidence" value="ECO:0007669"/>
    <property type="project" value="InterPro"/>
</dbReference>
<evidence type="ECO:0000313" key="10">
    <source>
        <dbReference type="Proteomes" id="UP000016924"/>
    </source>
</evidence>